<dbReference type="SUPFAM" id="SSF55604">
    <property type="entry name" value="Glucose permease domain IIB"/>
    <property type="match status" value="1"/>
</dbReference>
<feature type="transmembrane region" description="Helical" evidence="12">
    <location>
        <begin position="318"/>
        <end position="343"/>
    </location>
</feature>
<keyword evidence="8" id="KW-0418">Kinase</keyword>
<dbReference type="SUPFAM" id="SSF51261">
    <property type="entry name" value="Duplicated hybrid motif"/>
    <property type="match status" value="1"/>
</dbReference>
<dbReference type="Proteomes" id="UP000431451">
    <property type="component" value="Unassembled WGS sequence"/>
</dbReference>
<name>A0A650MDY2_9CLOT</name>
<dbReference type="NCBIfam" id="TIGR00830">
    <property type="entry name" value="PTBA"/>
    <property type="match status" value="1"/>
</dbReference>
<dbReference type="GO" id="GO:0090589">
    <property type="term" value="F:protein-phosphocysteine-trehalose phosphotransferase system transporter activity"/>
    <property type="evidence" value="ECO:0007669"/>
    <property type="project" value="TreeGrafter"/>
</dbReference>
<evidence type="ECO:0000256" key="11">
    <source>
        <dbReference type="PROSITE-ProRule" id="PRU00421"/>
    </source>
</evidence>
<feature type="transmembrane region" description="Helical" evidence="12">
    <location>
        <begin position="421"/>
        <end position="445"/>
    </location>
</feature>
<dbReference type="CDD" id="cd00210">
    <property type="entry name" value="PTS_IIA_glc"/>
    <property type="match status" value="1"/>
</dbReference>
<accession>A0A650MDY2</accession>
<evidence type="ECO:0000313" key="18">
    <source>
        <dbReference type="Proteomes" id="UP000431451"/>
    </source>
</evidence>
<evidence type="ECO:0000313" key="17">
    <source>
        <dbReference type="EMBL" id="VCT83805.1"/>
    </source>
</evidence>
<dbReference type="InterPro" id="IPR011055">
    <property type="entry name" value="Dup_hybrid_motif"/>
</dbReference>
<dbReference type="InterPro" id="IPR003352">
    <property type="entry name" value="PTS_EIIC"/>
</dbReference>
<dbReference type="FunFam" id="2.70.70.10:FF:000001">
    <property type="entry name" value="PTS system glucose-specific IIA component"/>
    <property type="match status" value="1"/>
</dbReference>
<comment type="subcellular location">
    <subcellularLocation>
        <location evidence="1">Cell membrane</location>
        <topology evidence="1">Multi-pass membrane protein</topology>
    </subcellularLocation>
</comment>
<keyword evidence="3" id="KW-1003">Cell membrane</keyword>
<keyword evidence="7 12" id="KW-0812">Transmembrane</keyword>
<dbReference type="PROSITE" id="PS51093">
    <property type="entry name" value="PTS_EIIA_TYPE_1"/>
    <property type="match status" value="1"/>
</dbReference>
<keyword evidence="6" id="KW-0598">Phosphotransferase system</keyword>
<feature type="domain" description="PTS EIIC type-1" evidence="15">
    <location>
        <begin position="106"/>
        <end position="502"/>
    </location>
</feature>
<evidence type="ECO:0000259" key="13">
    <source>
        <dbReference type="PROSITE" id="PS51093"/>
    </source>
</evidence>
<dbReference type="GO" id="GO:0005886">
    <property type="term" value="C:plasma membrane"/>
    <property type="evidence" value="ECO:0007669"/>
    <property type="project" value="UniProtKB-SubCell"/>
</dbReference>
<dbReference type="GO" id="GO:0015771">
    <property type="term" value="P:trehalose transport"/>
    <property type="evidence" value="ECO:0007669"/>
    <property type="project" value="TreeGrafter"/>
</dbReference>
<sequence length="668" mass="71575">MARDYNQIAKDIIREVGGDENIASATHCATRLRLKLKDTSKANKSKVEKIIGVITVVEAGGQFQVVIGNHVKDVYNEMSQILDLEGKPREDSGETQKIGIMSRIVDIISSIFAPFLYALAACGILQGVLSVLTAMGVLSTAGGTYRILNFVSWTGFTFLPVLIAITASKKFKANTYVSVIAACALVNPDFINMMTARTVATLNSADPAIKALMESAMNNPDMVKFMTDVLGIPVTSYSLEFLGLPVQMLSYTSSVIPIILSVWILSYVQRFFEKVLPSVVKNLLTPMFCLVIIVPLTLLVFGPVGNTIGGAIGGVYNFLYNLSPIVAGAVVGGLWQILVVFGVHWGITPVTVGNYAALGYDTFTALQASAVFSQAGATFGVFLKSKNKELKNVSLSAGITAIFGITEPATYGVTLRLKKPLICGCIAGAVGGAVAGGFRALSWGYNIPGIATLPAYFKAGYMTQFLGLLLSIVIAFVLGALLTYIVGFEDEEENIEEEIENTELTKSINSDNKGQLVKEYIVSPIKGNAIPLAEVKDAAFASEMLGKGLAIIPSEGKVYAPFDGTVEALFATKHAIGLKSESGIEVLIHIGIDTVKLEGKGFTSHIAQGDMVKKGQLLVEFDIPFIKEQGYDVTTPVMVTNMDDYLDILKTDKSELEAIDEVAITVVK</sequence>
<dbReference type="InterPro" id="IPR001127">
    <property type="entry name" value="PTS_EIIA_1_perm"/>
</dbReference>
<evidence type="ECO:0000259" key="15">
    <source>
        <dbReference type="PROSITE" id="PS51103"/>
    </source>
</evidence>
<proteinExistence type="predicted"/>
<dbReference type="GO" id="GO:0009401">
    <property type="term" value="P:phosphoenolpyruvate-dependent sugar phosphotransferase system"/>
    <property type="evidence" value="ECO:0007669"/>
    <property type="project" value="UniProtKB-KW"/>
</dbReference>
<feature type="transmembrane region" description="Helical" evidence="12">
    <location>
        <begin position="465"/>
        <end position="486"/>
    </location>
</feature>
<keyword evidence="4" id="KW-0762">Sugar transport</keyword>
<feature type="transmembrane region" description="Helical" evidence="12">
    <location>
        <begin position="111"/>
        <end position="135"/>
    </location>
</feature>
<evidence type="ECO:0000256" key="3">
    <source>
        <dbReference type="ARBA" id="ARBA00022475"/>
    </source>
</evidence>
<evidence type="ECO:0000313" key="16">
    <source>
        <dbReference type="EMBL" id="CAG9709432.1"/>
    </source>
</evidence>
<evidence type="ECO:0000256" key="1">
    <source>
        <dbReference type="ARBA" id="ARBA00004651"/>
    </source>
</evidence>
<dbReference type="PROSITE" id="PS51098">
    <property type="entry name" value="PTS_EIIB_TYPE_1"/>
    <property type="match status" value="1"/>
</dbReference>
<organism evidence="17 18">
    <name type="scientific">Clostridium neonatale</name>
    <dbReference type="NCBI Taxonomy" id="137838"/>
    <lineage>
        <taxon>Bacteria</taxon>
        <taxon>Bacillati</taxon>
        <taxon>Bacillota</taxon>
        <taxon>Clostridia</taxon>
        <taxon>Eubacteriales</taxon>
        <taxon>Clostridiaceae</taxon>
        <taxon>Clostridium</taxon>
    </lineage>
</organism>
<dbReference type="NCBIfam" id="TIGR01995">
    <property type="entry name" value="PTS-II-ABC-beta"/>
    <property type="match status" value="1"/>
</dbReference>
<feature type="transmembrane region" description="Helical" evidence="12">
    <location>
        <begin position="283"/>
        <end position="306"/>
    </location>
</feature>
<dbReference type="EMBL" id="CAKJVE010000004">
    <property type="protein sequence ID" value="CAG9709432.1"/>
    <property type="molecule type" value="Genomic_DNA"/>
</dbReference>
<dbReference type="InterPro" id="IPR050558">
    <property type="entry name" value="PTS_Sugar-Specific_Components"/>
</dbReference>
<reference evidence="16" key="2">
    <citation type="submission" date="2021-10" db="EMBL/GenBank/DDBJ databases">
        <authorList>
            <person name="Mesa V."/>
        </authorList>
    </citation>
    <scope>NUCLEOTIDE SEQUENCE</scope>
    <source>
        <strain evidence="16">CC3_PB</strain>
    </source>
</reference>
<feature type="transmembrane region" description="Helical" evidence="12">
    <location>
        <begin position="248"/>
        <end position="268"/>
    </location>
</feature>
<reference evidence="17 18" key="1">
    <citation type="submission" date="2018-06" db="EMBL/GenBank/DDBJ databases">
        <authorList>
            <consortium name="IHU Genomes"/>
        </authorList>
    </citation>
    <scope>NUCLEOTIDE SEQUENCE [LARGE SCALE GENOMIC DNA]</scope>
    <source>
        <strain evidence="17 18">NEC25</strain>
    </source>
</reference>
<evidence type="ECO:0000256" key="4">
    <source>
        <dbReference type="ARBA" id="ARBA00022597"/>
    </source>
</evidence>
<keyword evidence="9 12" id="KW-1133">Transmembrane helix</keyword>
<dbReference type="CDD" id="cd00212">
    <property type="entry name" value="PTS_IIB_glc"/>
    <property type="match status" value="1"/>
</dbReference>
<feature type="transmembrane region" description="Helical" evidence="12">
    <location>
        <begin position="147"/>
        <end position="167"/>
    </location>
</feature>
<dbReference type="Gene3D" id="2.70.70.10">
    <property type="entry name" value="Glucose Permease (Domain IIA)"/>
    <property type="match status" value="1"/>
</dbReference>
<evidence type="ECO:0000256" key="10">
    <source>
        <dbReference type="ARBA" id="ARBA00023136"/>
    </source>
</evidence>
<dbReference type="FunFam" id="3.30.1360.60:FF:000001">
    <property type="entry name" value="PTS system glucose-specific IIBC component PtsG"/>
    <property type="match status" value="1"/>
</dbReference>
<dbReference type="PROSITE" id="PS01035">
    <property type="entry name" value="PTS_EIIB_TYPE_1_CYS"/>
    <property type="match status" value="1"/>
</dbReference>
<evidence type="ECO:0000256" key="7">
    <source>
        <dbReference type="ARBA" id="ARBA00022692"/>
    </source>
</evidence>
<dbReference type="EMBL" id="UWJD01000001">
    <property type="protein sequence ID" value="VCT83805.1"/>
    <property type="molecule type" value="Genomic_DNA"/>
</dbReference>
<keyword evidence="10 12" id="KW-0472">Membrane</keyword>
<protein>
    <submittedName>
        <fullName evidence="16">Beta-glucoside-specific phosphotransferase enzyme IIB component / Beta-glucoside permease IIC component / Beta-glucoside-specific phosphotransferase enzyme IIA component</fullName>
        <ecNumber evidence="16">2.7.1.-</ecNumber>
    </submittedName>
    <submittedName>
        <fullName evidence="17">PTS system beta-glucoside-specific EIIBCA component</fullName>
    </submittedName>
</protein>
<dbReference type="Pfam" id="PF00358">
    <property type="entry name" value="PTS_EIIA_1"/>
    <property type="match status" value="1"/>
</dbReference>
<feature type="domain" description="PTS EIIB type-1" evidence="14">
    <location>
        <begin position="6"/>
        <end position="88"/>
    </location>
</feature>
<keyword evidence="5 16" id="KW-0808">Transferase</keyword>
<evidence type="ECO:0000256" key="9">
    <source>
        <dbReference type="ARBA" id="ARBA00022989"/>
    </source>
</evidence>
<gene>
    <name evidence="17" type="primary">bglF_4</name>
    <name evidence="16" type="synonym">bglP</name>
    <name evidence="16" type="ORF">CNEO_44185</name>
    <name evidence="17" type="ORF">CNEONATNEC25_01402</name>
</gene>
<dbReference type="AlphaFoldDB" id="A0A650MDY2"/>
<feature type="active site" description="Phosphocysteine intermediate; for EIIB activity" evidence="11">
    <location>
        <position position="28"/>
    </location>
</feature>
<dbReference type="GO" id="GO:0008982">
    <property type="term" value="F:protein-N(PI)-phosphohistidine-sugar phosphotransferase activity"/>
    <property type="evidence" value="ECO:0007669"/>
    <property type="project" value="InterPro"/>
</dbReference>
<evidence type="ECO:0000256" key="2">
    <source>
        <dbReference type="ARBA" id="ARBA00022448"/>
    </source>
</evidence>
<dbReference type="Gene3D" id="3.30.1360.60">
    <property type="entry name" value="Glucose permease domain IIB"/>
    <property type="match status" value="1"/>
</dbReference>
<dbReference type="Proteomes" id="UP000789738">
    <property type="component" value="Unassembled WGS sequence"/>
</dbReference>
<dbReference type="InterPro" id="IPR001996">
    <property type="entry name" value="PTS_IIB_1"/>
</dbReference>
<evidence type="ECO:0000259" key="14">
    <source>
        <dbReference type="PROSITE" id="PS51098"/>
    </source>
</evidence>
<keyword evidence="2" id="KW-0813">Transport</keyword>
<dbReference type="InterPro" id="IPR036878">
    <property type="entry name" value="Glu_permease_IIB"/>
</dbReference>
<evidence type="ECO:0000256" key="12">
    <source>
        <dbReference type="SAM" id="Phobius"/>
    </source>
</evidence>
<dbReference type="PANTHER" id="PTHR30175">
    <property type="entry name" value="PHOSPHOTRANSFERASE SYSTEM TRANSPORT PROTEIN"/>
    <property type="match status" value="1"/>
</dbReference>
<dbReference type="Pfam" id="PF00367">
    <property type="entry name" value="PTS_EIIB"/>
    <property type="match status" value="1"/>
</dbReference>
<dbReference type="RefSeq" id="WP_159115961.1">
    <property type="nucleotide sequence ID" value="NZ_CAKJVE010000004.1"/>
</dbReference>
<dbReference type="GO" id="GO:0016301">
    <property type="term" value="F:kinase activity"/>
    <property type="evidence" value="ECO:0007669"/>
    <property type="project" value="UniProtKB-KW"/>
</dbReference>
<evidence type="ECO:0000256" key="8">
    <source>
        <dbReference type="ARBA" id="ARBA00022777"/>
    </source>
</evidence>
<dbReference type="Pfam" id="PF02378">
    <property type="entry name" value="PTS_EIIC"/>
    <property type="match status" value="1"/>
</dbReference>
<feature type="domain" description="PTS EIIA type-1" evidence="13">
    <location>
        <begin position="537"/>
        <end position="641"/>
    </location>
</feature>
<dbReference type="PANTHER" id="PTHR30175:SF1">
    <property type="entry name" value="PTS SYSTEM ARBUTIN-, CELLOBIOSE-, AND SALICIN-SPECIFIC EIIBC COMPONENT-RELATED"/>
    <property type="match status" value="1"/>
</dbReference>
<dbReference type="PROSITE" id="PS51103">
    <property type="entry name" value="PTS_EIIC_TYPE_1"/>
    <property type="match status" value="1"/>
</dbReference>
<dbReference type="InterPro" id="IPR011297">
    <property type="entry name" value="PTS_IIABC_b_glu"/>
</dbReference>
<dbReference type="EC" id="2.7.1.-" evidence="16"/>
<evidence type="ECO:0000256" key="5">
    <source>
        <dbReference type="ARBA" id="ARBA00022679"/>
    </source>
</evidence>
<dbReference type="InterPro" id="IPR013013">
    <property type="entry name" value="PTS_EIIC_1"/>
</dbReference>
<evidence type="ECO:0000256" key="6">
    <source>
        <dbReference type="ARBA" id="ARBA00022683"/>
    </source>
</evidence>
<dbReference type="PROSITE" id="PS00371">
    <property type="entry name" value="PTS_EIIA_TYPE_1_HIS"/>
    <property type="match status" value="1"/>
</dbReference>
<dbReference type="InterPro" id="IPR018113">
    <property type="entry name" value="PTrfase_EIIB_Cys"/>
</dbReference>